<evidence type="ECO:0000256" key="1">
    <source>
        <dbReference type="SAM" id="MobiDB-lite"/>
    </source>
</evidence>
<comment type="caution">
    <text evidence="2">The sequence shown here is derived from an EMBL/GenBank/DDBJ whole genome shotgun (WGS) entry which is preliminary data.</text>
</comment>
<dbReference type="EMBL" id="JASMQC010000002">
    <property type="protein sequence ID" value="KAK1947622.1"/>
    <property type="molecule type" value="Genomic_DNA"/>
</dbReference>
<evidence type="ECO:0000313" key="3">
    <source>
        <dbReference type="Proteomes" id="UP001259832"/>
    </source>
</evidence>
<dbReference type="Proteomes" id="UP001259832">
    <property type="component" value="Unassembled WGS sequence"/>
</dbReference>
<keyword evidence="3" id="KW-1185">Reference proteome</keyword>
<protein>
    <submittedName>
        <fullName evidence="2">Uncharacterized protein</fullName>
    </submittedName>
</protein>
<gene>
    <name evidence="2" type="ORF">P3T76_001632</name>
</gene>
<proteinExistence type="predicted"/>
<sequence>MWLTGDRVPRAPLLHLRRVAALQRVAERRCERHDRVSAAAAAEGALGGGSGSGATDLQRAQGVAEADRADGSAHQRRTTATRLYAYQVRYC</sequence>
<organism evidence="2 3">
    <name type="scientific">Phytophthora citrophthora</name>
    <dbReference type="NCBI Taxonomy" id="4793"/>
    <lineage>
        <taxon>Eukaryota</taxon>
        <taxon>Sar</taxon>
        <taxon>Stramenopiles</taxon>
        <taxon>Oomycota</taxon>
        <taxon>Peronosporomycetes</taxon>
        <taxon>Peronosporales</taxon>
        <taxon>Peronosporaceae</taxon>
        <taxon>Phytophthora</taxon>
    </lineage>
</organism>
<dbReference type="AlphaFoldDB" id="A0AAD9GZC4"/>
<reference evidence="2" key="1">
    <citation type="submission" date="2023-08" db="EMBL/GenBank/DDBJ databases">
        <title>Reference Genome Resource for the Citrus Pathogen Phytophthora citrophthora.</title>
        <authorList>
            <person name="Moller H."/>
            <person name="Coetzee B."/>
            <person name="Rose L.J."/>
            <person name="Van Niekerk J.M."/>
        </authorList>
    </citation>
    <scope>NUCLEOTIDE SEQUENCE</scope>
    <source>
        <strain evidence="2">STE-U-9442</strain>
    </source>
</reference>
<name>A0AAD9GZC4_9STRA</name>
<accession>A0AAD9GZC4</accession>
<feature type="region of interest" description="Disordered" evidence="1">
    <location>
        <begin position="41"/>
        <end position="76"/>
    </location>
</feature>
<evidence type="ECO:0000313" key="2">
    <source>
        <dbReference type="EMBL" id="KAK1947622.1"/>
    </source>
</evidence>